<evidence type="ECO:0000256" key="6">
    <source>
        <dbReference type="RuleBase" id="RU361156"/>
    </source>
</evidence>
<dbReference type="PROSITE" id="PS00131">
    <property type="entry name" value="CARBOXYPEPT_SER_SER"/>
    <property type="match status" value="1"/>
</dbReference>
<evidence type="ECO:0000256" key="3">
    <source>
        <dbReference type="ARBA" id="ARBA00022670"/>
    </source>
</evidence>
<dbReference type="Gene3D" id="3.40.50.1820">
    <property type="entry name" value="alpha/beta hydrolase"/>
    <property type="match status" value="1"/>
</dbReference>
<evidence type="ECO:0000313" key="9">
    <source>
        <dbReference type="Proteomes" id="UP000215453"/>
    </source>
</evidence>
<dbReference type="GO" id="GO:0004185">
    <property type="term" value="F:serine-type carboxypeptidase activity"/>
    <property type="evidence" value="ECO:0007669"/>
    <property type="project" value="UniProtKB-UniRule"/>
</dbReference>
<protein>
    <recommendedName>
        <fullName evidence="6">Carboxypeptidase</fullName>
        <ecNumber evidence="6">3.4.16.-</ecNumber>
    </recommendedName>
</protein>
<dbReference type="EC" id="3.4.16.-" evidence="6"/>
<keyword evidence="5" id="KW-0325">Glycoprotein</keyword>
<feature type="region of interest" description="Disordered" evidence="7">
    <location>
        <begin position="566"/>
        <end position="589"/>
    </location>
</feature>
<proteinExistence type="inferred from homology"/>
<accession>A0A1Y6LQJ7</accession>
<dbReference type="Proteomes" id="UP000215453">
    <property type="component" value="Chromosome 5"/>
</dbReference>
<evidence type="ECO:0000256" key="4">
    <source>
        <dbReference type="ARBA" id="ARBA00022801"/>
    </source>
</evidence>
<evidence type="ECO:0000313" key="8">
    <source>
        <dbReference type="EMBL" id="SMY24911.1"/>
    </source>
</evidence>
<evidence type="ECO:0000256" key="1">
    <source>
        <dbReference type="ARBA" id="ARBA00009431"/>
    </source>
</evidence>
<dbReference type="GO" id="GO:0006508">
    <property type="term" value="P:proteolysis"/>
    <property type="evidence" value="ECO:0007669"/>
    <property type="project" value="UniProtKB-KW"/>
</dbReference>
<dbReference type="EMBL" id="LT882680">
    <property type="protein sequence ID" value="SMY24911.1"/>
    <property type="molecule type" value="Genomic_DNA"/>
</dbReference>
<keyword evidence="4 6" id="KW-0378">Hydrolase</keyword>
<dbReference type="AlphaFoldDB" id="A0A1Y6LQJ7"/>
<sequence length="589" mass="64970">MAAALSWLKIKLTPNFLEDPLPPPPVILRMMTSSILLFMGTAFVLSVRASVIASHARPLAVNGLSNSLHRRDDGKHILDGQVPITAFDRPVPNTYLNNKTKPYWVNGGALPEVSFQIGETYSGLVPIDDTGRELFFWFVPSTNPLAKDEITIWLNGGPGCSSLIGFFQENGPVIWQPGTQGPVPNTWAWNNLTNMVFIEQPVGTGYSPGTPNITDEVGLAEQFLAFWKNYVDLFDLHDRKIYITGESYAGEYIPFISAAMLDKNDTQYFNLKGNLIYDPLLGDPDLSRQVTAGAFIKHHAPFFQFNDTFLAEIKNISEFCAFDTFREQALTFPPTDNLPDYPPNWESPDCEIWEKIIDAAQIINPVFNIYRIADTGPILSTVMENPYDDVYVEGEVNLPYFDRSDVKKALHVPDSTEWSECSNIDVFATPLGAGDQSAPSALEGGPLQQVIEATNNVIIAHGDLDYVLLANGSLFALNNLTFNGQRGFSEPPVCPFYVPYHDEPFSGSVSGAGVQGGYVSERGLTFIGVNQAGHEGPEYAPSASYRQLEFLLGRISSLQEVSGFTTQPDVEQSKGELGRGTWWPRDGGI</sequence>
<evidence type="ECO:0000256" key="2">
    <source>
        <dbReference type="ARBA" id="ARBA00022645"/>
    </source>
</evidence>
<reference evidence="8 9" key="1">
    <citation type="submission" date="2016-10" db="EMBL/GenBank/DDBJ databases">
        <authorList>
            <person name="Varghese N."/>
        </authorList>
    </citation>
    <scope>NUCLEOTIDE SEQUENCE [LARGE SCALE GENOMIC DNA]</scope>
</reference>
<dbReference type="PANTHER" id="PTHR11802">
    <property type="entry name" value="SERINE PROTEASE FAMILY S10 SERINE CARBOXYPEPTIDASE"/>
    <property type="match status" value="1"/>
</dbReference>
<evidence type="ECO:0000256" key="5">
    <source>
        <dbReference type="ARBA" id="ARBA00023180"/>
    </source>
</evidence>
<dbReference type="InterPro" id="IPR018202">
    <property type="entry name" value="Ser_caboxypep_ser_AS"/>
</dbReference>
<dbReference type="InterPro" id="IPR029058">
    <property type="entry name" value="AB_hydrolase_fold"/>
</dbReference>
<comment type="similarity">
    <text evidence="1 6">Belongs to the peptidase S10 family.</text>
</comment>
<dbReference type="PANTHER" id="PTHR11802:SF116">
    <property type="entry name" value="CARBOXYPEPTIDASE"/>
    <property type="match status" value="1"/>
</dbReference>
<keyword evidence="2 6" id="KW-0121">Carboxypeptidase</keyword>
<evidence type="ECO:0000256" key="7">
    <source>
        <dbReference type="SAM" id="MobiDB-lite"/>
    </source>
</evidence>
<dbReference type="SUPFAM" id="SSF53474">
    <property type="entry name" value="alpha/beta-Hydrolases"/>
    <property type="match status" value="1"/>
</dbReference>
<organism evidence="8 9">
    <name type="scientific">Zymoseptoria tritici ST99CH_1A5</name>
    <dbReference type="NCBI Taxonomy" id="1276529"/>
    <lineage>
        <taxon>Eukaryota</taxon>
        <taxon>Fungi</taxon>
        <taxon>Dikarya</taxon>
        <taxon>Ascomycota</taxon>
        <taxon>Pezizomycotina</taxon>
        <taxon>Dothideomycetes</taxon>
        <taxon>Dothideomycetidae</taxon>
        <taxon>Mycosphaerellales</taxon>
        <taxon>Mycosphaerellaceae</taxon>
        <taxon>Zymoseptoria</taxon>
    </lineage>
</organism>
<dbReference type="PRINTS" id="PR00724">
    <property type="entry name" value="CRBOXYPTASEC"/>
</dbReference>
<name>A0A1Y6LQJ7_ZYMTR</name>
<dbReference type="Pfam" id="PF00450">
    <property type="entry name" value="Peptidase_S10"/>
    <property type="match status" value="1"/>
</dbReference>
<gene>
    <name evidence="8" type="ORF">ZT1A5_G6353</name>
</gene>
<dbReference type="InterPro" id="IPR001563">
    <property type="entry name" value="Peptidase_S10"/>
</dbReference>
<keyword evidence="3 6" id="KW-0645">Protease</keyword>